<proteinExistence type="predicted"/>
<dbReference type="InterPro" id="IPR051684">
    <property type="entry name" value="Electron_Trans/Redox"/>
</dbReference>
<evidence type="ECO:0000259" key="9">
    <source>
        <dbReference type="PROSITE" id="PS51379"/>
    </source>
</evidence>
<feature type="region of interest" description="Disordered" evidence="7">
    <location>
        <begin position="1"/>
        <end position="20"/>
    </location>
</feature>
<evidence type="ECO:0000256" key="5">
    <source>
        <dbReference type="ARBA" id="ARBA00023004"/>
    </source>
</evidence>
<dbReference type="AlphaFoldDB" id="A0AAE3E9W3"/>
<dbReference type="PROSITE" id="PS00198">
    <property type="entry name" value="4FE4S_FER_1"/>
    <property type="match status" value="1"/>
</dbReference>
<dbReference type="Proteomes" id="UP001198182">
    <property type="component" value="Unassembled WGS sequence"/>
</dbReference>
<dbReference type="PANTHER" id="PTHR30176:SF3">
    <property type="entry name" value="FERREDOXIN-TYPE PROTEIN NAPH"/>
    <property type="match status" value="1"/>
</dbReference>
<keyword evidence="8" id="KW-0472">Membrane</keyword>
<keyword evidence="8" id="KW-0812">Transmembrane</keyword>
<organism evidence="10 11">
    <name type="scientific">Hominifimenecus microfluidus</name>
    <dbReference type="NCBI Taxonomy" id="2885348"/>
    <lineage>
        <taxon>Bacteria</taxon>
        <taxon>Bacillati</taxon>
        <taxon>Bacillota</taxon>
        <taxon>Clostridia</taxon>
        <taxon>Lachnospirales</taxon>
        <taxon>Lachnospiraceae</taxon>
        <taxon>Hominifimenecus</taxon>
    </lineage>
</organism>
<keyword evidence="11" id="KW-1185">Reference proteome</keyword>
<feature type="transmembrane region" description="Helical" evidence="8">
    <location>
        <begin position="169"/>
        <end position="187"/>
    </location>
</feature>
<feature type="domain" description="4Fe-4S ferredoxin-type" evidence="9">
    <location>
        <begin position="215"/>
        <end position="244"/>
    </location>
</feature>
<keyword evidence="3" id="KW-0479">Metal-binding</keyword>
<evidence type="ECO:0000256" key="2">
    <source>
        <dbReference type="ARBA" id="ARBA00022485"/>
    </source>
</evidence>
<name>A0AAE3E9W3_9FIRM</name>
<comment type="caution">
    <text evidence="10">The sequence shown here is derived from an EMBL/GenBank/DDBJ whole genome shotgun (WGS) entry which is preliminary data.</text>
</comment>
<sequence length="301" mass="33494">MAENKKEQKKPLTAAEKRRKAQKQKTWLRAGIQFIFFLSMPGAFVAGFSGIKHLFQWIGAGEPLHVDSFVLALIGLCAFTILFGRFFCGYVCAFGGLGDGVFWLSGVVQKKLLHRKKQYQLPEKLVRPCQMIKYVILFAIVLLCTLGLYGNLSGTSPWDVFSRLTALKLPAAGYGIGIVLMILIVAGMAIQPRFFCQFLCPMGAVFSLLPILPFAQLKRNSEQCISGCSACEKRCPVNLKLEEASLRNGECIACEVCTDTCPRSNISRWDLALTKNFWLAALVKAILFFMMGICLGFCRFL</sequence>
<dbReference type="GO" id="GO:0046872">
    <property type="term" value="F:metal ion binding"/>
    <property type="evidence" value="ECO:0007669"/>
    <property type="project" value="UniProtKB-KW"/>
</dbReference>
<evidence type="ECO:0000256" key="3">
    <source>
        <dbReference type="ARBA" id="ARBA00022723"/>
    </source>
</evidence>
<dbReference type="SUPFAM" id="SSF54862">
    <property type="entry name" value="4Fe-4S ferredoxins"/>
    <property type="match status" value="1"/>
</dbReference>
<reference evidence="10" key="1">
    <citation type="submission" date="2021-10" db="EMBL/GenBank/DDBJ databases">
        <title>Anaerobic single-cell dispensing facilitates the cultivation of human gut bacteria.</title>
        <authorList>
            <person name="Afrizal A."/>
        </authorList>
    </citation>
    <scope>NUCLEOTIDE SEQUENCE</scope>
    <source>
        <strain evidence="10">CLA-AA-H215</strain>
    </source>
</reference>
<feature type="transmembrane region" description="Helical" evidence="8">
    <location>
        <begin position="71"/>
        <end position="104"/>
    </location>
</feature>
<evidence type="ECO:0000313" key="10">
    <source>
        <dbReference type="EMBL" id="MCC2230523.1"/>
    </source>
</evidence>
<dbReference type="GO" id="GO:0005886">
    <property type="term" value="C:plasma membrane"/>
    <property type="evidence" value="ECO:0007669"/>
    <property type="project" value="TreeGrafter"/>
</dbReference>
<dbReference type="RefSeq" id="WP_308453190.1">
    <property type="nucleotide sequence ID" value="NZ_JAJEQR010000012.1"/>
</dbReference>
<keyword evidence="1" id="KW-0813">Transport</keyword>
<evidence type="ECO:0000256" key="1">
    <source>
        <dbReference type="ARBA" id="ARBA00022448"/>
    </source>
</evidence>
<dbReference type="PANTHER" id="PTHR30176">
    <property type="entry name" value="FERREDOXIN-TYPE PROTEIN NAPH"/>
    <property type="match status" value="1"/>
</dbReference>
<dbReference type="EMBL" id="JAJEQR010000012">
    <property type="protein sequence ID" value="MCC2230523.1"/>
    <property type="molecule type" value="Genomic_DNA"/>
</dbReference>
<accession>A0AAE3E9W3</accession>
<evidence type="ECO:0000256" key="8">
    <source>
        <dbReference type="SAM" id="Phobius"/>
    </source>
</evidence>
<keyword evidence="4" id="KW-0249">Electron transport</keyword>
<dbReference type="GO" id="GO:0051539">
    <property type="term" value="F:4 iron, 4 sulfur cluster binding"/>
    <property type="evidence" value="ECO:0007669"/>
    <property type="project" value="UniProtKB-KW"/>
</dbReference>
<keyword evidence="5" id="KW-0408">Iron</keyword>
<feature type="transmembrane region" description="Helical" evidence="8">
    <location>
        <begin position="194"/>
        <end position="212"/>
    </location>
</feature>
<dbReference type="InterPro" id="IPR017900">
    <property type="entry name" value="4Fe4S_Fe_S_CS"/>
</dbReference>
<gene>
    <name evidence="10" type="ORF">LKD81_05845</name>
</gene>
<dbReference type="PROSITE" id="PS51379">
    <property type="entry name" value="4FE4S_FER_2"/>
    <property type="match status" value="2"/>
</dbReference>
<evidence type="ECO:0000256" key="4">
    <source>
        <dbReference type="ARBA" id="ARBA00022982"/>
    </source>
</evidence>
<keyword evidence="8" id="KW-1133">Transmembrane helix</keyword>
<feature type="compositionally biased region" description="Basic and acidic residues" evidence="7">
    <location>
        <begin position="1"/>
        <end position="10"/>
    </location>
</feature>
<keyword evidence="6" id="KW-0411">Iron-sulfur</keyword>
<feature type="transmembrane region" description="Helical" evidence="8">
    <location>
        <begin position="27"/>
        <end position="51"/>
    </location>
</feature>
<evidence type="ECO:0000313" key="11">
    <source>
        <dbReference type="Proteomes" id="UP001198182"/>
    </source>
</evidence>
<dbReference type="Pfam" id="PF12801">
    <property type="entry name" value="Fer4_5"/>
    <property type="match status" value="2"/>
</dbReference>
<dbReference type="InterPro" id="IPR017896">
    <property type="entry name" value="4Fe4S_Fe-S-bd"/>
</dbReference>
<evidence type="ECO:0000256" key="6">
    <source>
        <dbReference type="ARBA" id="ARBA00023014"/>
    </source>
</evidence>
<keyword evidence="2" id="KW-0004">4Fe-4S</keyword>
<feature type="transmembrane region" description="Helical" evidence="8">
    <location>
        <begin position="277"/>
        <end position="298"/>
    </location>
</feature>
<feature type="transmembrane region" description="Helical" evidence="8">
    <location>
        <begin position="125"/>
        <end position="149"/>
    </location>
</feature>
<protein>
    <submittedName>
        <fullName evidence="10">4Fe-4S binding protein</fullName>
    </submittedName>
</protein>
<evidence type="ECO:0000256" key="7">
    <source>
        <dbReference type="SAM" id="MobiDB-lite"/>
    </source>
</evidence>
<feature type="domain" description="4Fe-4S ferredoxin-type" evidence="9">
    <location>
        <begin position="245"/>
        <end position="271"/>
    </location>
</feature>